<feature type="chain" id="PRO_5036949608" evidence="1">
    <location>
        <begin position="17"/>
        <end position="108"/>
    </location>
</feature>
<name>A0A914H5H6_GLORO</name>
<feature type="signal peptide" evidence="1">
    <location>
        <begin position="1"/>
        <end position="16"/>
    </location>
</feature>
<reference evidence="3" key="1">
    <citation type="submission" date="2022-11" db="UniProtKB">
        <authorList>
            <consortium name="WormBaseParasite"/>
        </authorList>
    </citation>
    <scope>IDENTIFICATION</scope>
</reference>
<keyword evidence="2" id="KW-1185">Reference proteome</keyword>
<dbReference type="Proteomes" id="UP000887572">
    <property type="component" value="Unplaced"/>
</dbReference>
<dbReference type="WBParaSite" id="Gr19_v10_g14357.t1">
    <property type="protein sequence ID" value="Gr19_v10_g14357.t1"/>
    <property type="gene ID" value="Gr19_v10_g14357"/>
</dbReference>
<evidence type="ECO:0000256" key="1">
    <source>
        <dbReference type="SAM" id="SignalP"/>
    </source>
</evidence>
<sequence length="108" mass="11508">MPTFLFLAAICLLVAASILLETDAVGPSSSGNAEPKAGNTAHKANASDVFEAMFRFDEANAKAAAVGTGHVLGKIFVRCTIFEFCLQMIDGFIQRNPSVFVNIDLINN</sequence>
<evidence type="ECO:0000313" key="3">
    <source>
        <dbReference type="WBParaSite" id="Gr19_v10_g14357.t1"/>
    </source>
</evidence>
<dbReference type="AlphaFoldDB" id="A0A914H5H6"/>
<evidence type="ECO:0000313" key="2">
    <source>
        <dbReference type="Proteomes" id="UP000887572"/>
    </source>
</evidence>
<protein>
    <submittedName>
        <fullName evidence="3">Uncharacterized protein</fullName>
    </submittedName>
</protein>
<keyword evidence="1" id="KW-0732">Signal</keyword>
<organism evidence="2 3">
    <name type="scientific">Globodera rostochiensis</name>
    <name type="common">Golden nematode worm</name>
    <name type="synonym">Heterodera rostochiensis</name>
    <dbReference type="NCBI Taxonomy" id="31243"/>
    <lineage>
        <taxon>Eukaryota</taxon>
        <taxon>Metazoa</taxon>
        <taxon>Ecdysozoa</taxon>
        <taxon>Nematoda</taxon>
        <taxon>Chromadorea</taxon>
        <taxon>Rhabditida</taxon>
        <taxon>Tylenchina</taxon>
        <taxon>Tylenchomorpha</taxon>
        <taxon>Tylenchoidea</taxon>
        <taxon>Heteroderidae</taxon>
        <taxon>Heteroderinae</taxon>
        <taxon>Globodera</taxon>
    </lineage>
</organism>
<accession>A0A914H5H6</accession>
<proteinExistence type="predicted"/>